<dbReference type="InterPro" id="IPR036514">
    <property type="entry name" value="SGNH_hydro_sf"/>
</dbReference>
<dbReference type="AlphaFoldDB" id="A0A7R9Z4S7"/>
<dbReference type="SUPFAM" id="SSF52266">
    <property type="entry name" value="SGNH hydrolase"/>
    <property type="match status" value="1"/>
</dbReference>
<accession>A0A7R9Z4S7</accession>
<organism evidence="2">
    <name type="scientific">Pseudictyota dubia</name>
    <dbReference type="NCBI Taxonomy" id="2749911"/>
    <lineage>
        <taxon>Eukaryota</taxon>
        <taxon>Sar</taxon>
        <taxon>Stramenopiles</taxon>
        <taxon>Ochrophyta</taxon>
        <taxon>Bacillariophyta</taxon>
        <taxon>Mediophyceae</taxon>
        <taxon>Biddulphiophycidae</taxon>
        <taxon>Eupodiscales</taxon>
        <taxon>Odontellaceae</taxon>
        <taxon>Pseudictyota</taxon>
    </lineage>
</organism>
<protein>
    <recommendedName>
        <fullName evidence="3">SGNH hydrolase-type esterase domain-containing protein</fullName>
    </recommendedName>
</protein>
<feature type="compositionally biased region" description="Low complexity" evidence="1">
    <location>
        <begin position="1"/>
        <end position="13"/>
    </location>
</feature>
<feature type="compositionally biased region" description="Basic and acidic residues" evidence="1">
    <location>
        <begin position="14"/>
        <end position="23"/>
    </location>
</feature>
<dbReference type="Gene3D" id="3.40.50.1110">
    <property type="entry name" value="SGNH hydrolase"/>
    <property type="match status" value="1"/>
</dbReference>
<gene>
    <name evidence="2" type="ORF">TDUB1175_LOCUS6497</name>
</gene>
<name>A0A7R9Z4S7_9STRA</name>
<proteinExistence type="predicted"/>
<evidence type="ECO:0000313" key="2">
    <source>
        <dbReference type="EMBL" id="CAD8303587.1"/>
    </source>
</evidence>
<sequence length="135" mass="15282">MLYASLSSGGSRTETTEGGKDDGMSSSFRRLVFLGPKFEPWLKDDPIMRKSYVKLSKAMRRACDRHERRDEVSYVDCLTMFCGKTAQVPGALLGGRAIPEDQYFHGDGLHLSEQGYAIWKEVVQEILEDAIMERK</sequence>
<dbReference type="EMBL" id="HBED01013013">
    <property type="protein sequence ID" value="CAD8303587.1"/>
    <property type="molecule type" value="Transcribed_RNA"/>
</dbReference>
<evidence type="ECO:0000256" key="1">
    <source>
        <dbReference type="SAM" id="MobiDB-lite"/>
    </source>
</evidence>
<evidence type="ECO:0008006" key="3">
    <source>
        <dbReference type="Google" id="ProtNLM"/>
    </source>
</evidence>
<feature type="region of interest" description="Disordered" evidence="1">
    <location>
        <begin position="1"/>
        <end position="23"/>
    </location>
</feature>
<reference evidence="2" key="1">
    <citation type="submission" date="2021-01" db="EMBL/GenBank/DDBJ databases">
        <authorList>
            <person name="Corre E."/>
            <person name="Pelletier E."/>
            <person name="Niang G."/>
            <person name="Scheremetjew M."/>
            <person name="Finn R."/>
            <person name="Kale V."/>
            <person name="Holt S."/>
            <person name="Cochrane G."/>
            <person name="Meng A."/>
            <person name="Brown T."/>
            <person name="Cohen L."/>
        </authorList>
    </citation>
    <scope>NUCLEOTIDE SEQUENCE</scope>
    <source>
        <strain evidence="2">CCMP147</strain>
    </source>
</reference>